<comment type="caution">
    <text evidence="5">The sequence shown here is derived from an EMBL/GenBank/DDBJ whole genome shotgun (WGS) entry which is preliminary data.</text>
</comment>
<dbReference type="InterPro" id="IPR004130">
    <property type="entry name" value="Gpn"/>
</dbReference>
<keyword evidence="4" id="KW-0342">GTP-binding</keyword>
<dbReference type="SUPFAM" id="SSF52540">
    <property type="entry name" value="P-loop containing nucleoside triphosphate hydrolases"/>
    <property type="match status" value="1"/>
</dbReference>
<sequence length="178" mass="19285">MLTPEPDYAIKLLFVGPVGAGKTTAIRAIADTPPISTDVPWTDANGGSKQTTTVAFDYSTIRLDQEETLHVYGLPGQHHLDFMAPIVGRGALGAVLLLDASSAVMHTDCVHSIKELQRSSPGLKFVIGVTKADLAPRFSMQTLHQLLQQMNLAVPIFSIDSRDRAQVMQLVRALLLLL</sequence>
<name>A0ABR9GCU2_9GAMM</name>
<dbReference type="Proteomes" id="UP000651010">
    <property type="component" value="Unassembled WGS sequence"/>
</dbReference>
<dbReference type="InterPro" id="IPR052705">
    <property type="entry name" value="Gliding_Motility_GTPase"/>
</dbReference>
<gene>
    <name evidence="5" type="ORF">IGX34_15910</name>
</gene>
<protein>
    <submittedName>
        <fullName evidence="5">ATP/GTP-binding protein</fullName>
    </submittedName>
</protein>
<dbReference type="PANTHER" id="PTHR42708">
    <property type="entry name" value="ATP/GTP-BINDING PROTEIN-RELATED"/>
    <property type="match status" value="1"/>
</dbReference>
<accession>A0ABR9GCU2</accession>
<comment type="similarity">
    <text evidence="1">Belongs to the GPN-loop GTPase family.</text>
</comment>
<evidence type="ECO:0000256" key="1">
    <source>
        <dbReference type="ARBA" id="ARBA00005290"/>
    </source>
</evidence>
<dbReference type="Gene3D" id="3.40.50.300">
    <property type="entry name" value="P-loop containing nucleotide triphosphate hydrolases"/>
    <property type="match status" value="1"/>
</dbReference>
<keyword evidence="2" id="KW-0547">Nucleotide-binding</keyword>
<evidence type="ECO:0000256" key="3">
    <source>
        <dbReference type="ARBA" id="ARBA00022801"/>
    </source>
</evidence>
<dbReference type="InterPro" id="IPR027417">
    <property type="entry name" value="P-loop_NTPase"/>
</dbReference>
<dbReference type="PANTHER" id="PTHR42708:SF1">
    <property type="entry name" value="GLIDING MOTILITY PROTEIN MGLA"/>
    <property type="match status" value="1"/>
</dbReference>
<dbReference type="Pfam" id="PF03029">
    <property type="entry name" value="ATP_bind_1"/>
    <property type="match status" value="1"/>
</dbReference>
<dbReference type="EMBL" id="JACZZA010000010">
    <property type="protein sequence ID" value="MBE1161868.1"/>
    <property type="molecule type" value="Genomic_DNA"/>
</dbReference>
<keyword evidence="6" id="KW-1185">Reference proteome</keyword>
<evidence type="ECO:0000256" key="2">
    <source>
        <dbReference type="ARBA" id="ARBA00022741"/>
    </source>
</evidence>
<dbReference type="RefSeq" id="WP_192556710.1">
    <property type="nucleotide sequence ID" value="NZ_JACZZA010000010.1"/>
</dbReference>
<organism evidence="5 6">
    <name type="scientific">Dyella acidiphila</name>
    <dbReference type="NCBI Taxonomy" id="2775866"/>
    <lineage>
        <taxon>Bacteria</taxon>
        <taxon>Pseudomonadati</taxon>
        <taxon>Pseudomonadota</taxon>
        <taxon>Gammaproteobacteria</taxon>
        <taxon>Lysobacterales</taxon>
        <taxon>Rhodanobacteraceae</taxon>
        <taxon>Dyella</taxon>
    </lineage>
</organism>
<dbReference type="CDD" id="cd00882">
    <property type="entry name" value="Ras_like_GTPase"/>
    <property type="match status" value="1"/>
</dbReference>
<proteinExistence type="inferred from homology"/>
<evidence type="ECO:0000313" key="6">
    <source>
        <dbReference type="Proteomes" id="UP000651010"/>
    </source>
</evidence>
<evidence type="ECO:0000313" key="5">
    <source>
        <dbReference type="EMBL" id="MBE1161868.1"/>
    </source>
</evidence>
<keyword evidence="3" id="KW-0378">Hydrolase</keyword>
<evidence type="ECO:0000256" key="4">
    <source>
        <dbReference type="ARBA" id="ARBA00023134"/>
    </source>
</evidence>
<reference evidence="5 6" key="1">
    <citation type="submission" date="2020-09" db="EMBL/GenBank/DDBJ databases">
        <title>Dyella sp. 7MK23 isolated from forest soil.</title>
        <authorList>
            <person name="Fu J."/>
        </authorList>
    </citation>
    <scope>NUCLEOTIDE SEQUENCE [LARGE SCALE GENOMIC DNA]</scope>
    <source>
        <strain evidence="5 6">7MK23</strain>
    </source>
</reference>